<feature type="transmembrane region" description="Helical" evidence="1">
    <location>
        <begin position="1107"/>
        <end position="1125"/>
    </location>
</feature>
<feature type="transmembrane region" description="Helical" evidence="1">
    <location>
        <begin position="972"/>
        <end position="989"/>
    </location>
</feature>
<keyword evidence="1" id="KW-0812">Transmembrane</keyword>
<evidence type="ECO:0000313" key="2">
    <source>
        <dbReference type="EnsemblMetazoa" id="Aqu2.1.42011_001"/>
    </source>
</evidence>
<reference evidence="2" key="1">
    <citation type="submission" date="2017-05" db="UniProtKB">
        <authorList>
            <consortium name="EnsemblMetazoa"/>
        </authorList>
    </citation>
    <scope>IDENTIFICATION</scope>
</reference>
<dbReference type="SMART" id="SM00710">
    <property type="entry name" value="PbH1"/>
    <property type="match status" value="6"/>
</dbReference>
<feature type="transmembrane region" description="Helical" evidence="1">
    <location>
        <begin position="1131"/>
        <end position="1150"/>
    </location>
</feature>
<dbReference type="EnsemblMetazoa" id="Aqu2.1.42011_001">
    <property type="protein sequence ID" value="Aqu2.1.42011_001"/>
    <property type="gene ID" value="Aqu2.1.42011"/>
</dbReference>
<keyword evidence="1" id="KW-0472">Membrane</keyword>
<feature type="transmembrane region" description="Helical" evidence="1">
    <location>
        <begin position="1201"/>
        <end position="1221"/>
    </location>
</feature>
<feature type="transmembrane region" description="Helical" evidence="1">
    <location>
        <begin position="1028"/>
        <end position="1057"/>
    </location>
</feature>
<evidence type="ECO:0008006" key="3">
    <source>
        <dbReference type="Google" id="ProtNLM"/>
    </source>
</evidence>
<protein>
    <recommendedName>
        <fullName evidence="3">Right handed beta helix domain-containing protein</fullName>
    </recommendedName>
</protein>
<feature type="transmembrane region" description="Helical" evidence="1">
    <location>
        <begin position="932"/>
        <end position="952"/>
    </location>
</feature>
<name>A0A1X7VNN1_AMPQE</name>
<dbReference type="InterPro" id="IPR012334">
    <property type="entry name" value="Pectin_lyas_fold"/>
</dbReference>
<evidence type="ECO:0000256" key="1">
    <source>
        <dbReference type="SAM" id="Phobius"/>
    </source>
</evidence>
<organism evidence="2">
    <name type="scientific">Amphimedon queenslandica</name>
    <name type="common">Sponge</name>
    <dbReference type="NCBI Taxonomy" id="400682"/>
    <lineage>
        <taxon>Eukaryota</taxon>
        <taxon>Metazoa</taxon>
        <taxon>Porifera</taxon>
        <taxon>Demospongiae</taxon>
        <taxon>Heteroscleromorpha</taxon>
        <taxon>Haplosclerida</taxon>
        <taxon>Niphatidae</taxon>
        <taxon>Amphimedon</taxon>
    </lineage>
</organism>
<dbReference type="InParanoid" id="A0A1X7VNN1"/>
<dbReference type="InterPro" id="IPR011050">
    <property type="entry name" value="Pectin_lyase_fold/virulence"/>
</dbReference>
<dbReference type="PANTHER" id="PTHR11319:SF35">
    <property type="entry name" value="OUTER MEMBRANE PROTEIN PMPC-RELATED"/>
    <property type="match status" value="1"/>
</dbReference>
<dbReference type="Gene3D" id="2.160.20.10">
    <property type="entry name" value="Single-stranded right-handed beta-helix, Pectin lyase-like"/>
    <property type="match status" value="1"/>
</dbReference>
<keyword evidence="1" id="KW-1133">Transmembrane helix</keyword>
<feature type="transmembrane region" description="Helical" evidence="1">
    <location>
        <begin position="1157"/>
        <end position="1181"/>
    </location>
</feature>
<dbReference type="PANTHER" id="PTHR11319">
    <property type="entry name" value="G PROTEIN-COUPLED RECEPTOR-RELATED"/>
    <property type="match status" value="1"/>
</dbReference>
<sequence>AVNSLHLTMISGCAIFLTLSLILSIFLLAVETHIIYVDDKLGHDDEDCLSEENEPCQSLDYALNGTKSNNVTIMIASGKQEVNSSVTVSGVSDILIEGDSNGSTIIQCDSTVGFKLERVIELSIMQVTFSNCGFVHDTTYNKSVSFQSAVHIVNSSNVTISNISIIDSPGFGLVLVDTNGSVLIENSTFENNRVPDNDMGQYIGGGGIYVEFSSCSPGFDTQCMTDKKGSPYSSDNSYTITGCTFKGNRASLSPSDAPITYTTDNGPILKPFGRGGGLSLQLNGNASRNSFYIENCSFIDNEARIGGAVSVNIDDCASNNTVVIEDDILIENNTAYKGGGGGLVIGFFDSNKAYNNMINVSDATFDSNTAEYGGGVSVYSTRMPFGIKLQNKIDFWDCIWSNNSAEIGAAVVLFPEDWSLISDGYLPTPSFRDCRFVRNYLKFDSRLNFSNGGIISSHTFSIHLSSNIEISNNDGSGLHILTGDIKVLSDSVLHISNNSAVRGGGLMLINFASIIVENHSSIIFRGNNASDVGGAVYYYSSDSLDFVNSRRCFIRFKNDSNISFISNSAIYGKAIYAESLRPCTDDTKYDKVKNSHDYFLRKPFHFESPCLNSSNVISTSAQRINIDNTSQEFSPGIIYKLNINVTDDMDQNIDTVLLATCDDNTKIQSQYKYISEDYKMAINGKVNTTTSMVLQTINARSLGVKFNVTLISCPPGYIINDDEQNSKCVCSVSSEKPIPGIVACNSSSGILKTGYWAGCNESGTLFTAQCPLGYCDYKDVTNNGLITLPSTCDDLEDNLCNEYRKGQICGECIVNYSVHYHSTRFICGECQNDYLGILYYALSELLPLTLLFIFVIYFDVSVTSGSVNSFILFAQVLDFFQVTAFRSYDPPKVVSTLNEIYWFIFGFLNLDFFRHDKLSFCMWNGMSVLDVLAFKYVTSLYGLFLLFCLYILMKCCKPLRTCLGRRHADGRYSIVHGITTLMIITYSQITKVSFQILTRVELCSKTNNCDKKVVFLSGTTSFLSVDHLYYAIPAILVIIYAVLLPFVLIAHPIYLMVKKLLFDKHIIQEKEGHCCCSCFSSMLTKLGLITKPISDSLQSCFKDNMRFFAGLFFLYRLLSSASFAFATTAMAMYSLLEILVLVMLTANAVFQPYQKKFYNVLDTLMFADLALINGMSLYNFASTQYMTDQEYSDLIASVQVVLIYIPFFYVVVLLSLKLLTFKSRSARYKLRHANAYFSLYDPRKLEEDQREDQLRIIREGGDENEAELDDKSWSIRHLPARLFQRDRDLRGQRRGYGTALTRNTM</sequence>
<dbReference type="InterPro" id="IPR006626">
    <property type="entry name" value="PbH1"/>
</dbReference>
<accession>A0A1X7VNN1</accession>
<dbReference type="SUPFAM" id="SSF51126">
    <property type="entry name" value="Pectin lyase-like"/>
    <property type="match status" value="1"/>
</dbReference>
<feature type="transmembrane region" description="Helical" evidence="1">
    <location>
        <begin position="7"/>
        <end position="30"/>
    </location>
</feature>
<proteinExistence type="predicted"/>
<dbReference type="OrthoDB" id="5989148at2759"/>